<evidence type="ECO:0000256" key="4">
    <source>
        <dbReference type="ARBA" id="ARBA00023136"/>
    </source>
</evidence>
<gene>
    <name evidence="6" type="ORF">SAMN05444363_0254</name>
</gene>
<accession>A0A1M6AK07</accession>
<evidence type="ECO:0000256" key="2">
    <source>
        <dbReference type="ARBA" id="ARBA00022692"/>
    </source>
</evidence>
<evidence type="ECO:0000313" key="7">
    <source>
        <dbReference type="Proteomes" id="UP000184488"/>
    </source>
</evidence>
<evidence type="ECO:0000256" key="3">
    <source>
        <dbReference type="ARBA" id="ARBA00022989"/>
    </source>
</evidence>
<dbReference type="STRING" id="415425.SAMN05444363_0254"/>
<evidence type="ECO:0008006" key="8">
    <source>
        <dbReference type="Google" id="ProtNLM"/>
    </source>
</evidence>
<dbReference type="EMBL" id="FQZI01000001">
    <property type="protein sequence ID" value="SHI36785.1"/>
    <property type="molecule type" value="Genomic_DNA"/>
</dbReference>
<keyword evidence="4 5" id="KW-0472">Membrane</keyword>
<evidence type="ECO:0000313" key="6">
    <source>
        <dbReference type="EMBL" id="SHI36785.1"/>
    </source>
</evidence>
<protein>
    <recommendedName>
        <fullName evidence="8">DUF4870 domain-containing protein</fullName>
    </recommendedName>
</protein>
<feature type="transmembrane region" description="Helical" evidence="5">
    <location>
        <begin position="69"/>
        <end position="91"/>
    </location>
</feature>
<keyword evidence="2 5" id="KW-0812">Transmembrane</keyword>
<name>A0A1M6AK07_9FLAO</name>
<dbReference type="InterPro" id="IPR019109">
    <property type="entry name" value="MamF_MmsF"/>
</dbReference>
<organism evidence="6 7">
    <name type="scientific">Flavobacterium terrae</name>
    <dbReference type="NCBI Taxonomy" id="415425"/>
    <lineage>
        <taxon>Bacteria</taxon>
        <taxon>Pseudomonadati</taxon>
        <taxon>Bacteroidota</taxon>
        <taxon>Flavobacteriia</taxon>
        <taxon>Flavobacteriales</taxon>
        <taxon>Flavobacteriaceae</taxon>
        <taxon>Flavobacterium</taxon>
    </lineage>
</organism>
<dbReference type="Pfam" id="PF09685">
    <property type="entry name" value="MamF_MmsF"/>
    <property type="match status" value="1"/>
</dbReference>
<dbReference type="Proteomes" id="UP000184488">
    <property type="component" value="Unassembled WGS sequence"/>
</dbReference>
<keyword evidence="7" id="KW-1185">Reference proteome</keyword>
<keyword evidence="3 5" id="KW-1133">Transmembrane helix</keyword>
<feature type="transmembrane region" description="Helical" evidence="5">
    <location>
        <begin position="30"/>
        <end position="57"/>
    </location>
</feature>
<sequence length="156" mass="17967">MEYLQTIMNAQLYFGYKPADSELERASNSYLMSLVAVLGGLPLPIMNLLASILFFLGNKKSTPFVKWHCTQALFAQLSMFFFNTIGFWWTISVIFKEAKATNYYIAYIITIVLFNLFEFFVTLYLATQTRKGNHIEMYFVGDITNLTCPINNENNS</sequence>
<comment type="subcellular location">
    <subcellularLocation>
        <location evidence="1">Membrane</location>
        <topology evidence="1">Multi-pass membrane protein</topology>
    </subcellularLocation>
</comment>
<evidence type="ECO:0000256" key="1">
    <source>
        <dbReference type="ARBA" id="ARBA00004141"/>
    </source>
</evidence>
<proteinExistence type="predicted"/>
<feature type="transmembrane region" description="Helical" evidence="5">
    <location>
        <begin position="103"/>
        <end position="127"/>
    </location>
</feature>
<evidence type="ECO:0000256" key="5">
    <source>
        <dbReference type="SAM" id="Phobius"/>
    </source>
</evidence>
<dbReference type="AlphaFoldDB" id="A0A1M6AK07"/>
<reference evidence="7" key="1">
    <citation type="submission" date="2016-11" db="EMBL/GenBank/DDBJ databases">
        <authorList>
            <person name="Varghese N."/>
            <person name="Submissions S."/>
        </authorList>
    </citation>
    <scope>NUCLEOTIDE SEQUENCE [LARGE SCALE GENOMIC DNA]</scope>
    <source>
        <strain evidence="7">DSM 18829</strain>
    </source>
</reference>